<accession>A0A0F9SMW4</accession>
<reference evidence="1" key="1">
    <citation type="journal article" date="2015" name="Nature">
        <title>Complex archaea that bridge the gap between prokaryotes and eukaryotes.</title>
        <authorList>
            <person name="Spang A."/>
            <person name="Saw J.H."/>
            <person name="Jorgensen S.L."/>
            <person name="Zaremba-Niedzwiedzka K."/>
            <person name="Martijn J."/>
            <person name="Lind A.E."/>
            <person name="van Eijk R."/>
            <person name="Schleper C."/>
            <person name="Guy L."/>
            <person name="Ettema T.J."/>
        </authorList>
    </citation>
    <scope>NUCLEOTIDE SEQUENCE</scope>
</reference>
<proteinExistence type="predicted"/>
<dbReference type="EMBL" id="LAZR01000582">
    <property type="protein sequence ID" value="KKN63707.1"/>
    <property type="molecule type" value="Genomic_DNA"/>
</dbReference>
<organism evidence="1">
    <name type="scientific">marine sediment metagenome</name>
    <dbReference type="NCBI Taxonomy" id="412755"/>
    <lineage>
        <taxon>unclassified sequences</taxon>
        <taxon>metagenomes</taxon>
        <taxon>ecological metagenomes</taxon>
    </lineage>
</organism>
<gene>
    <name evidence="1" type="ORF">LCGC14_0499420</name>
</gene>
<evidence type="ECO:0000313" key="1">
    <source>
        <dbReference type="EMBL" id="KKN63707.1"/>
    </source>
</evidence>
<name>A0A0F9SMW4_9ZZZZ</name>
<comment type="caution">
    <text evidence="1">The sequence shown here is derived from an EMBL/GenBank/DDBJ whole genome shotgun (WGS) entry which is preliminary data.</text>
</comment>
<dbReference type="AlphaFoldDB" id="A0A0F9SMW4"/>
<protein>
    <submittedName>
        <fullName evidence="1">Uncharacterized protein</fullName>
    </submittedName>
</protein>
<sequence length="408" mass="45056">MAFLSESDDIPRLLTRGTSQVFRIGFFTDGSKTTPLIPKDPLRYPSYEILDPNGVAVQTGVLQADGGVGEYATTWTVANDAMLSNPNNRYQFKAFIVTNTNEQAEITHEFDVQDIVVTASEDRSQCILSLVSRELRVQIQRTERIDIANGGTLALELILGSTSGKSVAIGPQGTSTIVTLDNGQIQEVEFGDSYLYYYTIPAGVLSTPNCAYVSLWSVRQNIAAAEETQFQLIRSVDGPILNMTVQLRQLIDKFQKQRGRVQAYEDSDLVEYLDRGLEIVNVTYPITAWQMSFIGGSQFNSFILLAAAWYGLNAQYLMEVDLAFSFSGQTVTLDYDHAPMLAEAINRFRDYLSDSVSPAKLGFIRATSSVGNFAGKPMGFRALNRFTFPMGTFSSGDIMQTLSNIGIL</sequence>